<organism evidence="2 3">
    <name type="scientific">Tropilaelaps mercedesae</name>
    <dbReference type="NCBI Taxonomy" id="418985"/>
    <lineage>
        <taxon>Eukaryota</taxon>
        <taxon>Metazoa</taxon>
        <taxon>Ecdysozoa</taxon>
        <taxon>Arthropoda</taxon>
        <taxon>Chelicerata</taxon>
        <taxon>Arachnida</taxon>
        <taxon>Acari</taxon>
        <taxon>Parasitiformes</taxon>
        <taxon>Mesostigmata</taxon>
        <taxon>Gamasina</taxon>
        <taxon>Dermanyssoidea</taxon>
        <taxon>Laelapidae</taxon>
        <taxon>Tropilaelaps</taxon>
    </lineage>
</organism>
<proteinExistence type="predicted"/>
<gene>
    <name evidence="2" type="ORF">BIW11_05933</name>
</gene>
<evidence type="ECO:0000313" key="2">
    <source>
        <dbReference type="EMBL" id="OQR79155.1"/>
    </source>
</evidence>
<dbReference type="EMBL" id="MNPL01001435">
    <property type="protein sequence ID" value="OQR79155.1"/>
    <property type="molecule type" value="Genomic_DNA"/>
</dbReference>
<evidence type="ECO:0000313" key="3">
    <source>
        <dbReference type="Proteomes" id="UP000192247"/>
    </source>
</evidence>
<dbReference type="PRINTS" id="PR00625">
    <property type="entry name" value="JDOMAIN"/>
</dbReference>
<dbReference type="PROSITE" id="PS50076">
    <property type="entry name" value="DNAJ_2"/>
    <property type="match status" value="1"/>
</dbReference>
<dbReference type="AlphaFoldDB" id="A0A1V9Y093"/>
<dbReference type="InParanoid" id="A0A1V9Y093"/>
<comment type="caution">
    <text evidence="2">The sequence shown here is derived from an EMBL/GenBank/DDBJ whole genome shotgun (WGS) entry which is preliminary data.</text>
</comment>
<keyword evidence="3" id="KW-1185">Reference proteome</keyword>
<evidence type="ECO:0000259" key="1">
    <source>
        <dbReference type="PROSITE" id="PS50076"/>
    </source>
</evidence>
<reference evidence="2 3" key="1">
    <citation type="journal article" date="2017" name="Gigascience">
        <title>Draft genome of the honey bee ectoparasitic mite, Tropilaelaps mercedesae, is shaped by the parasitic life history.</title>
        <authorList>
            <person name="Dong X."/>
            <person name="Armstrong S.D."/>
            <person name="Xia D."/>
            <person name="Makepeace B.L."/>
            <person name="Darby A.C."/>
            <person name="Kadowaki T."/>
        </authorList>
    </citation>
    <scope>NUCLEOTIDE SEQUENCE [LARGE SCALE GENOMIC DNA]</scope>
    <source>
        <strain evidence="2">Wuxi-XJTLU</strain>
    </source>
</reference>
<sequence>MGPGPQLSLRFIILGVHPESTSTEIKTAYLRLCQVHHPDKGGSKHKFSEIQEAFEMRREAFAKSEAAYEEYNKTKMAYDVYGRDGNLKRIFGENVIVLNEQEFENVKQKNDGETKQ</sequence>
<name>A0A1V9Y093_9ACAR</name>
<dbReference type="InterPro" id="IPR036869">
    <property type="entry name" value="J_dom_sf"/>
</dbReference>
<dbReference type="InterPro" id="IPR001623">
    <property type="entry name" value="DnaJ_domain"/>
</dbReference>
<dbReference type="SMART" id="SM00271">
    <property type="entry name" value="DnaJ"/>
    <property type="match status" value="1"/>
</dbReference>
<feature type="domain" description="J" evidence="1">
    <location>
        <begin position="9"/>
        <end position="82"/>
    </location>
</feature>
<dbReference type="CDD" id="cd06257">
    <property type="entry name" value="DnaJ"/>
    <property type="match status" value="1"/>
</dbReference>
<protein>
    <submittedName>
        <fullName evidence="2">DnaJ protein-like</fullName>
    </submittedName>
</protein>
<dbReference type="Gene3D" id="1.10.287.110">
    <property type="entry name" value="DnaJ domain"/>
    <property type="match status" value="1"/>
</dbReference>
<dbReference type="OrthoDB" id="1922282at2759"/>
<dbReference type="Proteomes" id="UP000192247">
    <property type="component" value="Unassembled WGS sequence"/>
</dbReference>
<dbReference type="Pfam" id="PF00226">
    <property type="entry name" value="DnaJ"/>
    <property type="match status" value="1"/>
</dbReference>
<dbReference type="STRING" id="418985.A0A1V9Y093"/>
<dbReference type="SUPFAM" id="SSF46565">
    <property type="entry name" value="Chaperone J-domain"/>
    <property type="match status" value="1"/>
</dbReference>
<accession>A0A1V9Y093</accession>